<evidence type="ECO:0000313" key="7">
    <source>
        <dbReference type="EMBL" id="BCY25355.1"/>
    </source>
</evidence>
<keyword evidence="3 6" id="KW-0812">Transmembrane</keyword>
<dbReference type="Proteomes" id="UP000825072">
    <property type="component" value="Chromosome 1"/>
</dbReference>
<feature type="transmembrane region" description="Helical" evidence="6">
    <location>
        <begin position="100"/>
        <end position="120"/>
    </location>
</feature>
<dbReference type="AlphaFoldDB" id="A0AAD1NVP5"/>
<dbReference type="PANTHER" id="PTHR30028">
    <property type="entry name" value="UPF0014 INNER MEMBRANE PROTEIN YBBM-RELATED"/>
    <property type="match status" value="1"/>
</dbReference>
<feature type="transmembrane region" description="Helical" evidence="6">
    <location>
        <begin position="228"/>
        <end position="249"/>
    </location>
</feature>
<comment type="similarity">
    <text evidence="2">Belongs to the UPF0014 family.</text>
</comment>
<dbReference type="InterPro" id="IPR005226">
    <property type="entry name" value="UPF0014_fam"/>
</dbReference>
<comment type="subcellular location">
    <subcellularLocation>
        <location evidence="1">Membrane</location>
        <topology evidence="1">Multi-pass membrane protein</topology>
    </subcellularLocation>
</comment>
<dbReference type="Pfam" id="PF03649">
    <property type="entry name" value="UPF0014"/>
    <property type="match status" value="1"/>
</dbReference>
<feature type="transmembrane region" description="Helical" evidence="6">
    <location>
        <begin position="132"/>
        <end position="150"/>
    </location>
</feature>
<feature type="transmembrane region" description="Helical" evidence="6">
    <location>
        <begin position="71"/>
        <end position="88"/>
    </location>
</feature>
<proteinExistence type="inferred from homology"/>
<sequence length="265" mass="27329">MWLERPNGAKLSAVTVNPTWQLALAMILLIVLAVIASLFGRLGIAKASVIASVRAVAQLGIVSVILVYALAHMWAACLFTVFMFAIAVRTTANRSGISAAWMWAAVAMIAGVLPVIFVIFATGCAPLSPASLIPVAGIIIGNIMSGHTLACRRFFADLREGIGVFEAGLAVGFPRRDAIALVTEPSVTESVLPTVDRTATVGLVTLPGAFVGVLLGGGSALQAGAAQALVLIGILGGQAVTVVVAHKLVKRAKLLPRDLGGKLHP</sequence>
<keyword evidence="5 6" id="KW-0472">Membrane</keyword>
<evidence type="ECO:0000256" key="1">
    <source>
        <dbReference type="ARBA" id="ARBA00004141"/>
    </source>
</evidence>
<evidence type="ECO:0000256" key="4">
    <source>
        <dbReference type="ARBA" id="ARBA00022989"/>
    </source>
</evidence>
<evidence type="ECO:0000256" key="2">
    <source>
        <dbReference type="ARBA" id="ARBA00005268"/>
    </source>
</evidence>
<protein>
    <submittedName>
        <fullName evidence="7">ABC transporter permease</fullName>
    </submittedName>
</protein>
<reference evidence="7" key="1">
    <citation type="submission" date="2021-06" db="EMBL/GenBank/DDBJ databases">
        <title>Genome sequence of Cutibacterium modestum strain KB17-24694.</title>
        <authorList>
            <person name="Dekio I."/>
            <person name="Asahina A."/>
            <person name="Nishida M."/>
        </authorList>
    </citation>
    <scope>NUCLEOTIDE SEQUENCE</scope>
    <source>
        <strain evidence="7">KB17-24694</strain>
    </source>
</reference>
<feature type="transmembrane region" description="Helical" evidence="6">
    <location>
        <begin position="201"/>
        <end position="222"/>
    </location>
</feature>
<name>A0AAD1NVP5_9ACTN</name>
<keyword evidence="4 6" id="KW-1133">Transmembrane helix</keyword>
<evidence type="ECO:0000313" key="8">
    <source>
        <dbReference type="Proteomes" id="UP000825072"/>
    </source>
</evidence>
<accession>A0AAD1NVP5</accession>
<dbReference type="EMBL" id="AP024747">
    <property type="protein sequence ID" value="BCY25355.1"/>
    <property type="molecule type" value="Genomic_DNA"/>
</dbReference>
<dbReference type="GO" id="GO:0005886">
    <property type="term" value="C:plasma membrane"/>
    <property type="evidence" value="ECO:0007669"/>
    <property type="project" value="TreeGrafter"/>
</dbReference>
<feature type="transmembrane region" description="Helical" evidence="6">
    <location>
        <begin position="20"/>
        <end position="40"/>
    </location>
</feature>
<organism evidence="7 8">
    <name type="scientific">Cutibacterium modestum</name>
    <dbReference type="NCBI Taxonomy" id="2559073"/>
    <lineage>
        <taxon>Bacteria</taxon>
        <taxon>Bacillati</taxon>
        <taxon>Actinomycetota</taxon>
        <taxon>Actinomycetes</taxon>
        <taxon>Propionibacteriales</taxon>
        <taxon>Propionibacteriaceae</taxon>
        <taxon>Cutibacterium</taxon>
    </lineage>
</organism>
<dbReference type="PANTHER" id="PTHR30028:SF0">
    <property type="entry name" value="PROTEIN ALUMINUM SENSITIVE 3"/>
    <property type="match status" value="1"/>
</dbReference>
<evidence type="ECO:0000256" key="6">
    <source>
        <dbReference type="SAM" id="Phobius"/>
    </source>
</evidence>
<evidence type="ECO:0000256" key="5">
    <source>
        <dbReference type="ARBA" id="ARBA00023136"/>
    </source>
</evidence>
<gene>
    <name evidence="7" type="ORF">KB1_13450</name>
</gene>
<evidence type="ECO:0000256" key="3">
    <source>
        <dbReference type="ARBA" id="ARBA00022692"/>
    </source>
</evidence>